<dbReference type="RefSeq" id="WP_337713220.1">
    <property type="nucleotide sequence ID" value="NZ_JBBEGL010000002.1"/>
</dbReference>
<keyword evidence="3" id="KW-1185">Reference proteome</keyword>
<name>A0ABU8N2X3_9PSEU</name>
<proteinExistence type="predicted"/>
<dbReference type="Proteomes" id="UP001370100">
    <property type="component" value="Unassembled WGS sequence"/>
</dbReference>
<feature type="domain" description="DUF1023" evidence="1">
    <location>
        <begin position="235"/>
        <end position="401"/>
    </location>
</feature>
<accession>A0ABU8N2X3</accession>
<dbReference type="EMBL" id="JBBEGL010000002">
    <property type="protein sequence ID" value="MEJ2886759.1"/>
    <property type="molecule type" value="Genomic_DNA"/>
</dbReference>
<dbReference type="InterPro" id="IPR010427">
    <property type="entry name" value="DUF1023"/>
</dbReference>
<protein>
    <submittedName>
        <fullName evidence="2">Alpha/beta hydrolase</fullName>
    </submittedName>
</protein>
<keyword evidence="2" id="KW-0378">Hydrolase</keyword>
<evidence type="ECO:0000259" key="1">
    <source>
        <dbReference type="Pfam" id="PF06259"/>
    </source>
</evidence>
<reference evidence="2 3" key="1">
    <citation type="submission" date="2024-03" db="EMBL/GenBank/DDBJ databases">
        <title>Actinomycetospora sp. OC33-EN06, a novel actinomycete isolated from wild orchid (Aerides multiflora).</title>
        <authorList>
            <person name="Suriyachadkun C."/>
        </authorList>
    </citation>
    <scope>NUCLEOTIDE SEQUENCE [LARGE SCALE GENOMIC DNA]</scope>
    <source>
        <strain evidence="2 3">OC33-EN06</strain>
    </source>
</reference>
<organism evidence="2 3">
    <name type="scientific">Actinomycetospora aeridis</name>
    <dbReference type="NCBI Taxonomy" id="3129231"/>
    <lineage>
        <taxon>Bacteria</taxon>
        <taxon>Bacillati</taxon>
        <taxon>Actinomycetota</taxon>
        <taxon>Actinomycetes</taxon>
        <taxon>Pseudonocardiales</taxon>
        <taxon>Pseudonocardiaceae</taxon>
        <taxon>Actinomycetospora</taxon>
    </lineage>
</organism>
<comment type="caution">
    <text evidence="2">The sequence shown here is derived from an EMBL/GenBank/DDBJ whole genome shotgun (WGS) entry which is preliminary data.</text>
</comment>
<evidence type="ECO:0000313" key="3">
    <source>
        <dbReference type="Proteomes" id="UP001370100"/>
    </source>
</evidence>
<sequence>MTALGVTVAAARLVVARRRLARAGEVLAAPVPGWIGAAATAAEASRVALLGAHEGLLDELDAVLRSLGVAALALGAGTPPLVVDAALAAALAAAGAQPTVTIPAATAPAGATVPGLAPEAVARWWSDLDPEARAALERDRPALVGGLDGLPAAVRDRANRRVLAAAQAEARAEETAARDRLARSRHPVELARAGGELHEVRARLARLGAVAAAVDRPGRALLDLEVDRHATVGQGVRAAVAQGDVDTAAHVGVVTPGFTTGVDELPGRLEELGALIDAAGPGTAAVAWYGYDAPQLDEVADPDRSVLGRAPAEEGGRRLAAFLGGLDAARPGTGADPHLTAVGHSYGSMVTAAALDDRGAAGADDVVYLGSPGVGPTPGRPAGHAWVVEATGDATADTAWFGPDPNRMPGVTGLSAREVALPDGRVLTESRGHHGYLTPGSTSAENVAAVVGGRPQDAVLDRGIDAGDRLRRLVGR</sequence>
<dbReference type="GO" id="GO:0016787">
    <property type="term" value="F:hydrolase activity"/>
    <property type="evidence" value="ECO:0007669"/>
    <property type="project" value="UniProtKB-KW"/>
</dbReference>
<gene>
    <name evidence="2" type="ORF">WCD41_09890</name>
</gene>
<evidence type="ECO:0000313" key="2">
    <source>
        <dbReference type="EMBL" id="MEJ2886759.1"/>
    </source>
</evidence>
<dbReference type="Pfam" id="PF06259">
    <property type="entry name" value="Abhydrolase_8"/>
    <property type="match status" value="1"/>
</dbReference>